<dbReference type="Ensembl" id="ENSVKKT00000015204.1">
    <property type="protein sequence ID" value="ENSVKKP00000014846.1"/>
    <property type="gene ID" value="ENSVKKG00000007797.1"/>
</dbReference>
<evidence type="ECO:0000256" key="21">
    <source>
        <dbReference type="ARBA" id="ARBA00048349"/>
    </source>
</evidence>
<dbReference type="GO" id="GO:0006829">
    <property type="term" value="P:zinc ion transport"/>
    <property type="evidence" value="ECO:0007669"/>
    <property type="project" value="UniProtKB-KW"/>
</dbReference>
<evidence type="ECO:0000259" key="23">
    <source>
        <dbReference type="Pfam" id="PF01545"/>
    </source>
</evidence>
<keyword evidence="25" id="KW-1185">Reference proteome</keyword>
<feature type="transmembrane region" description="Helical" evidence="22">
    <location>
        <begin position="268"/>
        <end position="292"/>
    </location>
</feature>
<evidence type="ECO:0000256" key="15">
    <source>
        <dbReference type="ARBA" id="ARBA00023136"/>
    </source>
</evidence>
<comment type="similarity">
    <text evidence="4">Belongs to the cation diffusion facilitator (CDF) transporter (TC 2.A.4) family. SLC30A subfamily.</text>
</comment>
<dbReference type="NCBIfam" id="TIGR01297">
    <property type="entry name" value="CDF"/>
    <property type="match status" value="1"/>
</dbReference>
<dbReference type="GO" id="GO:0031966">
    <property type="term" value="C:mitochondrial membrane"/>
    <property type="evidence" value="ECO:0007669"/>
    <property type="project" value="UniProtKB-SubCell"/>
</dbReference>
<protein>
    <recommendedName>
        <fullName evidence="19">Proton-coupled zinc antiporter SLC30A9, mitochondrial</fullName>
    </recommendedName>
    <alternativeName>
        <fullName evidence="18">Solute carrier family 30 member 9</fullName>
    </alternativeName>
    <alternativeName>
        <fullName evidence="20">Zinc transporter 9</fullName>
    </alternativeName>
</protein>
<keyword evidence="8" id="KW-0256">Endoplasmic reticulum</keyword>
<feature type="transmembrane region" description="Helical" evidence="22">
    <location>
        <begin position="304"/>
        <end position="325"/>
    </location>
</feature>
<dbReference type="InterPro" id="IPR037129">
    <property type="entry name" value="XPA_sf"/>
</dbReference>
<evidence type="ECO:0000256" key="6">
    <source>
        <dbReference type="ARBA" id="ARBA00022449"/>
    </source>
</evidence>
<reference evidence="24" key="2">
    <citation type="submission" date="2025-09" db="UniProtKB">
        <authorList>
            <consortium name="Ensembl"/>
        </authorList>
    </citation>
    <scope>IDENTIFICATION</scope>
</reference>
<comment type="subcellular location">
    <subcellularLocation>
        <location evidence="3">Endoplasmic reticulum</location>
    </subcellularLocation>
    <subcellularLocation>
        <location evidence="2">Mitochondrion membrane</location>
        <topology evidence="2">Multi-pass membrane protein</topology>
    </subcellularLocation>
    <subcellularLocation>
        <location evidence="1">Nucleus</location>
    </subcellularLocation>
</comment>
<dbReference type="CDD" id="cd21078">
    <property type="entry name" value="NTD_ZNT9"/>
    <property type="match status" value="1"/>
</dbReference>
<organism evidence="24 25">
    <name type="scientific">Varanus komodoensis</name>
    <name type="common">Komodo dragon</name>
    <dbReference type="NCBI Taxonomy" id="61221"/>
    <lineage>
        <taxon>Eukaryota</taxon>
        <taxon>Metazoa</taxon>
        <taxon>Chordata</taxon>
        <taxon>Craniata</taxon>
        <taxon>Vertebrata</taxon>
        <taxon>Euteleostomi</taxon>
        <taxon>Lepidosauria</taxon>
        <taxon>Squamata</taxon>
        <taxon>Bifurcata</taxon>
        <taxon>Unidentata</taxon>
        <taxon>Episquamata</taxon>
        <taxon>Toxicofera</taxon>
        <taxon>Anguimorpha</taxon>
        <taxon>Paleoanguimorpha</taxon>
        <taxon>Varanoidea</taxon>
        <taxon>Varanidae</taxon>
        <taxon>Varanus</taxon>
    </lineage>
</organism>
<dbReference type="Gene3D" id="1.20.1510.10">
    <property type="entry name" value="Cation efflux protein transmembrane domain"/>
    <property type="match status" value="1"/>
</dbReference>
<evidence type="ECO:0000256" key="13">
    <source>
        <dbReference type="ARBA" id="ARBA00023065"/>
    </source>
</evidence>
<evidence type="ECO:0000256" key="20">
    <source>
        <dbReference type="ARBA" id="ARBA00034922"/>
    </source>
</evidence>
<dbReference type="Gene3D" id="3.90.530.10">
    <property type="entry name" value="XPA C-terminal domain"/>
    <property type="match status" value="1"/>
</dbReference>
<feature type="transmembrane region" description="Helical" evidence="22">
    <location>
        <begin position="360"/>
        <end position="379"/>
    </location>
</feature>
<reference evidence="24" key="1">
    <citation type="submission" date="2025-08" db="UniProtKB">
        <authorList>
            <consortium name="Ensembl"/>
        </authorList>
    </citation>
    <scope>IDENTIFICATION</scope>
</reference>
<sequence length="519" mass="57719">ISTSTDTIATGHREIWTEAVPKGLAPLSASQVPLHSSYSSHPGCVQNPKDHLACVWRSSTSQQQLSPSFRDWRRLRLNLIFFSFKVKAVLKKREYGPKYMKNNFITGVRAINEFCLKSSDLDQLRKIRRRSPHDDTESFTVFLRTDVEAKSLEVWGSPEALARERKRRKEAEIEYRESKCRMPQESLHSSAMFLSGPGKVVMVAICINGLNFFFKLLAWVYTGSASMFSEAIHSLADTCNQALLALGISQSVRTPDPSHPYGFTNMRYIASLISGVGIFMMGAGLSWYHGIIGLLNPQPIESLLWAYCILAGSLVSEGATLLVAINEIRRSARARGVSFYQYVMQACDPSTNVVLLEDTAAVLGVTLAATCMGLTSITGNPYYDSLGSLGVGTLLGIVSAFLIYTNTEALLGRSIQPDQLQRLTELLESDPAVRAIHDVKATDMGMSKVRFKAEVDFDGRVVTRSYLEKQDIEQLLQEIQQVKTLEELETFMLKHGENIIDTLGAEVDRLEKELKVSVV</sequence>
<dbReference type="InterPro" id="IPR058533">
    <property type="entry name" value="Cation_efflux_TM"/>
</dbReference>
<dbReference type="SUPFAM" id="SSF46955">
    <property type="entry name" value="Putative DNA-binding domain"/>
    <property type="match status" value="1"/>
</dbReference>
<evidence type="ECO:0000256" key="11">
    <source>
        <dbReference type="ARBA" id="ARBA00022989"/>
    </source>
</evidence>
<keyword evidence="12" id="KW-0805">Transcription regulation</keyword>
<evidence type="ECO:0000256" key="10">
    <source>
        <dbReference type="ARBA" id="ARBA00022906"/>
    </source>
</evidence>
<dbReference type="InterPro" id="IPR040177">
    <property type="entry name" value="SLC30A9"/>
</dbReference>
<comment type="catalytic activity">
    <reaction evidence="21">
        <text>Zn(2+)(in) + 2 H(+)(out) = Zn(2+)(out) + 2 H(+)(in)</text>
        <dbReference type="Rhea" id="RHEA:72627"/>
        <dbReference type="ChEBI" id="CHEBI:15378"/>
        <dbReference type="ChEBI" id="CHEBI:29105"/>
    </reaction>
</comment>
<evidence type="ECO:0000313" key="25">
    <source>
        <dbReference type="Proteomes" id="UP000694545"/>
    </source>
</evidence>
<evidence type="ECO:0000256" key="18">
    <source>
        <dbReference type="ARBA" id="ARBA00033405"/>
    </source>
</evidence>
<keyword evidence="5" id="KW-0813">Transport</keyword>
<evidence type="ECO:0000256" key="8">
    <source>
        <dbReference type="ARBA" id="ARBA00022824"/>
    </source>
</evidence>
<keyword evidence="17" id="KW-0539">Nucleus</keyword>
<keyword evidence="14" id="KW-0496">Mitochondrion</keyword>
<evidence type="ECO:0000256" key="16">
    <source>
        <dbReference type="ARBA" id="ARBA00023163"/>
    </source>
</evidence>
<accession>A0A8D2L048</accession>
<dbReference type="PANTHER" id="PTHR13414:SF9">
    <property type="entry name" value="PROTON-COUPLED ZINC ANTIPORTER SLC30A9, MITOCHONDRIAL"/>
    <property type="match status" value="1"/>
</dbReference>
<dbReference type="InterPro" id="IPR002524">
    <property type="entry name" value="Cation_efflux"/>
</dbReference>
<dbReference type="Proteomes" id="UP000694545">
    <property type="component" value="Unplaced"/>
</dbReference>
<evidence type="ECO:0000256" key="5">
    <source>
        <dbReference type="ARBA" id="ARBA00022448"/>
    </source>
</evidence>
<keyword evidence="11 22" id="KW-1133">Transmembrane helix</keyword>
<evidence type="ECO:0000256" key="7">
    <source>
        <dbReference type="ARBA" id="ARBA00022692"/>
    </source>
</evidence>
<keyword evidence="13" id="KW-0406">Ion transport</keyword>
<feature type="transmembrane region" description="Helical" evidence="22">
    <location>
        <begin position="200"/>
        <end position="221"/>
    </location>
</feature>
<evidence type="ECO:0000313" key="24">
    <source>
        <dbReference type="Ensembl" id="ENSVKKP00000014846.1"/>
    </source>
</evidence>
<evidence type="ECO:0000256" key="12">
    <source>
        <dbReference type="ARBA" id="ARBA00023015"/>
    </source>
</evidence>
<name>A0A8D2L048_VARKO</name>
<keyword evidence="6" id="KW-0050">Antiport</keyword>
<evidence type="ECO:0000256" key="1">
    <source>
        <dbReference type="ARBA" id="ARBA00004123"/>
    </source>
</evidence>
<keyword evidence="16" id="KW-0804">Transcription</keyword>
<proteinExistence type="inferred from homology"/>
<evidence type="ECO:0000256" key="2">
    <source>
        <dbReference type="ARBA" id="ARBA00004225"/>
    </source>
</evidence>
<evidence type="ECO:0000256" key="9">
    <source>
        <dbReference type="ARBA" id="ARBA00022833"/>
    </source>
</evidence>
<dbReference type="GO" id="GO:0008324">
    <property type="term" value="F:monoatomic cation transmembrane transporter activity"/>
    <property type="evidence" value="ECO:0007669"/>
    <property type="project" value="InterPro"/>
</dbReference>
<keyword evidence="15 22" id="KW-0472">Membrane</keyword>
<evidence type="ECO:0000256" key="14">
    <source>
        <dbReference type="ARBA" id="ARBA00023128"/>
    </source>
</evidence>
<dbReference type="FunFam" id="1.20.1510.10:FF:000004">
    <property type="entry name" value="zinc transporter 9 isoform X1"/>
    <property type="match status" value="1"/>
</dbReference>
<keyword evidence="10" id="KW-0864">Zinc transport</keyword>
<keyword evidence="7 22" id="KW-0812">Transmembrane</keyword>
<evidence type="ECO:0000256" key="4">
    <source>
        <dbReference type="ARBA" id="ARBA00008873"/>
    </source>
</evidence>
<evidence type="ECO:0000256" key="19">
    <source>
        <dbReference type="ARBA" id="ARBA00034845"/>
    </source>
</evidence>
<dbReference type="AlphaFoldDB" id="A0A8D2L048"/>
<evidence type="ECO:0000256" key="17">
    <source>
        <dbReference type="ARBA" id="ARBA00023242"/>
    </source>
</evidence>
<dbReference type="InterPro" id="IPR009061">
    <property type="entry name" value="DNA-bd_dom_put_sf"/>
</dbReference>
<feature type="transmembrane region" description="Helical" evidence="22">
    <location>
        <begin position="385"/>
        <end position="404"/>
    </location>
</feature>
<keyword evidence="9" id="KW-0862">Zinc</keyword>
<dbReference type="GO" id="GO:0006882">
    <property type="term" value="P:intracellular zinc ion homeostasis"/>
    <property type="evidence" value="ECO:0007669"/>
    <property type="project" value="TreeGrafter"/>
</dbReference>
<dbReference type="PANTHER" id="PTHR13414">
    <property type="entry name" value="HUEL-CATION TRANSPORTER"/>
    <property type="match status" value="1"/>
</dbReference>
<evidence type="ECO:0000256" key="22">
    <source>
        <dbReference type="SAM" id="Phobius"/>
    </source>
</evidence>
<dbReference type="GO" id="GO:0005783">
    <property type="term" value="C:endoplasmic reticulum"/>
    <property type="evidence" value="ECO:0007669"/>
    <property type="project" value="UniProtKB-SubCell"/>
</dbReference>
<dbReference type="GO" id="GO:0015297">
    <property type="term" value="F:antiporter activity"/>
    <property type="evidence" value="ECO:0007669"/>
    <property type="project" value="UniProtKB-KW"/>
</dbReference>
<dbReference type="GO" id="GO:0005634">
    <property type="term" value="C:nucleus"/>
    <property type="evidence" value="ECO:0007669"/>
    <property type="project" value="UniProtKB-SubCell"/>
</dbReference>
<dbReference type="InterPro" id="IPR027469">
    <property type="entry name" value="Cation_efflux_TMD_sf"/>
</dbReference>
<dbReference type="SUPFAM" id="SSF161111">
    <property type="entry name" value="Cation efflux protein transmembrane domain-like"/>
    <property type="match status" value="1"/>
</dbReference>
<evidence type="ECO:0000256" key="3">
    <source>
        <dbReference type="ARBA" id="ARBA00004240"/>
    </source>
</evidence>
<feature type="domain" description="Cation efflux protein transmembrane" evidence="23">
    <location>
        <begin position="201"/>
        <end position="411"/>
    </location>
</feature>
<dbReference type="FunFam" id="3.90.530.10:FF:000002">
    <property type="entry name" value="zinc transporter 9 isoform X1"/>
    <property type="match status" value="1"/>
</dbReference>
<dbReference type="Pfam" id="PF01545">
    <property type="entry name" value="Cation_efflux"/>
    <property type="match status" value="1"/>
</dbReference>